<proteinExistence type="predicted"/>
<evidence type="ECO:0000313" key="1">
    <source>
        <dbReference type="EMBL" id="WOJ97651.1"/>
    </source>
</evidence>
<dbReference type="GO" id="GO:0016787">
    <property type="term" value="F:hydrolase activity"/>
    <property type="evidence" value="ECO:0007669"/>
    <property type="project" value="UniProtKB-KW"/>
</dbReference>
<reference evidence="1 2" key="1">
    <citation type="submission" date="2023-10" db="EMBL/GenBank/DDBJ databases">
        <title>Two novel species belonging to the OM43/NOR5 clade.</title>
        <authorList>
            <person name="Park M."/>
        </authorList>
    </citation>
    <scope>NUCLEOTIDE SEQUENCE [LARGE SCALE GENOMIC DNA]</scope>
    <source>
        <strain evidence="1 2">IMCC45268</strain>
    </source>
</reference>
<dbReference type="EC" id="3.-.-.-" evidence="1"/>
<dbReference type="PANTHER" id="PTHR39456">
    <property type="entry name" value="METAL-DEPENDENT HYDROLASE"/>
    <property type="match status" value="1"/>
</dbReference>
<dbReference type="RefSeq" id="WP_407328586.1">
    <property type="nucleotide sequence ID" value="NZ_CP136865.1"/>
</dbReference>
<keyword evidence="2" id="KW-1185">Reference proteome</keyword>
<dbReference type="Proteomes" id="UP001626549">
    <property type="component" value="Chromosome"/>
</dbReference>
<gene>
    <name evidence="1" type="ORF">R0137_03535</name>
</gene>
<dbReference type="InterPro" id="IPR016516">
    <property type="entry name" value="UCP07580"/>
</dbReference>
<keyword evidence="1" id="KW-0378">Hydrolase</keyword>
<sequence length="279" mass="32929">MASRSHTPTEVEITPRNRSHKLAPALAVDWMDNHPFKTAWFNAMSMTFPLGEKFFIDSVRHFADLIDDAKLQEEIRGFCGQEGFHRREHDRYNRALCELRGYDHDRIENRLEKNIAQSYRWFSPLERLAVTAALEHITAIMAESSLSEGTHMDLVTDREMRALWDWHAVEEMEHKAVAFDVFRAVGGTEKMRKKAMRQSTLFLTFDIMYGAIHMLHRDGKLWSFGLWKEGWQFLFSKGGVLRRIWPAYKEYYRDGFHPWHRDTRPLLDDWKLAQDPIAV</sequence>
<organism evidence="1 2">
    <name type="scientific">Congregibacter brevis</name>
    <dbReference type="NCBI Taxonomy" id="3081201"/>
    <lineage>
        <taxon>Bacteria</taxon>
        <taxon>Pseudomonadati</taxon>
        <taxon>Pseudomonadota</taxon>
        <taxon>Gammaproteobacteria</taxon>
        <taxon>Cellvibrionales</taxon>
        <taxon>Halieaceae</taxon>
        <taxon>Congregibacter</taxon>
    </lineage>
</organism>
<name>A0ABZ0IHY7_9GAMM</name>
<accession>A0ABZ0IHY7</accession>
<protein>
    <submittedName>
        <fullName evidence="1">Metal-dependent hydrolase</fullName>
        <ecNumber evidence="1">3.-.-.-</ecNumber>
    </submittedName>
</protein>
<dbReference type="EMBL" id="CP136865">
    <property type="protein sequence ID" value="WOJ97651.1"/>
    <property type="molecule type" value="Genomic_DNA"/>
</dbReference>
<evidence type="ECO:0000313" key="2">
    <source>
        <dbReference type="Proteomes" id="UP001626549"/>
    </source>
</evidence>
<dbReference type="PIRSF" id="PIRSF007580">
    <property type="entry name" value="UCP07580"/>
    <property type="match status" value="1"/>
</dbReference>
<dbReference type="PANTHER" id="PTHR39456:SF1">
    <property type="entry name" value="METAL-DEPENDENT HYDROLASE"/>
    <property type="match status" value="1"/>
</dbReference>
<dbReference type="Pfam" id="PF10118">
    <property type="entry name" value="Metal_hydrol"/>
    <property type="match status" value="1"/>
</dbReference>